<sequence length="108" mass="12134">MQILEEYKKQSLKGGAWKGSKKTPSKASRWTKVNNGFYHAGLISIASSTSIANLSSSVVGLVNKATGNYSSYEEYSKFASSRDSIRPSFRFANTYWNSSMNFGMPWYY</sequence>
<reference evidence="1 2" key="1">
    <citation type="journal article" date="2012" name="J. Bacteriol.">
        <title>Complete genome sequence of Mycoplasma haemocanis strain Illinois.</title>
        <authorList>
            <person name="do Nascimento N.C."/>
            <person name="Guimaraes A.M."/>
            <person name="Santos A.P."/>
            <person name="Sanmiguel P.J."/>
            <person name="Messick J.B."/>
        </authorList>
    </citation>
    <scope>NUCLEOTIDE SEQUENCE [LARGE SCALE GENOMIC DNA]</scope>
    <source>
        <strain evidence="1 2">Illinois</strain>
    </source>
</reference>
<protein>
    <submittedName>
        <fullName evidence="1">Uncharacterized protein</fullName>
    </submittedName>
</protein>
<keyword evidence="2" id="KW-1185">Reference proteome</keyword>
<evidence type="ECO:0000313" key="2">
    <source>
        <dbReference type="Proteomes" id="UP000009135"/>
    </source>
</evidence>
<dbReference type="Proteomes" id="UP000009135">
    <property type="component" value="Chromosome"/>
</dbReference>
<dbReference type="OrthoDB" id="9839135at2"/>
<dbReference type="STRING" id="1111676.MHC_02660"/>
<dbReference type="KEGG" id="mhe:MHC_02660"/>
<gene>
    <name evidence="1" type="ordered locus">MHC_02660</name>
</gene>
<dbReference type="EMBL" id="CP003199">
    <property type="protein sequence ID" value="AEW45396.1"/>
    <property type="molecule type" value="Genomic_DNA"/>
</dbReference>
<dbReference type="HOGENOM" id="CLU_2194016_0_0_14"/>
<accession>H6N6X4</accession>
<name>H6N6X4_MYCHN</name>
<dbReference type="AlphaFoldDB" id="H6N6X4"/>
<proteinExistence type="predicted"/>
<organism evidence="1 2">
    <name type="scientific">Mycoplasma haemocanis (strain Illinois)</name>
    <dbReference type="NCBI Taxonomy" id="1111676"/>
    <lineage>
        <taxon>Bacteria</taxon>
        <taxon>Bacillati</taxon>
        <taxon>Mycoplasmatota</taxon>
        <taxon>Mollicutes</taxon>
        <taxon>Mycoplasmataceae</taxon>
        <taxon>Mycoplasma</taxon>
    </lineage>
</organism>
<evidence type="ECO:0000313" key="1">
    <source>
        <dbReference type="EMBL" id="AEW45396.1"/>
    </source>
</evidence>